<proteinExistence type="predicted"/>
<comment type="caution">
    <text evidence="1">The sequence shown here is derived from an EMBL/GenBank/DDBJ whole genome shotgun (WGS) entry which is preliminary data.</text>
</comment>
<dbReference type="PROSITE" id="PS51257">
    <property type="entry name" value="PROKAR_LIPOPROTEIN"/>
    <property type="match status" value="1"/>
</dbReference>
<dbReference type="InterPro" id="IPR045607">
    <property type="entry name" value="DUF6452"/>
</dbReference>
<sequence length="191" mass="21457">MCIVKSMQNKMKYFKYIAMVVIALAICTTISCERDDICPESTPTTPRLIIDFYDVSIQENSKNVFGLVAVGVGNDNVLDGYAIVNTNNIILPLKTDSTATQYIIYKEYTYDDNDTPDDETDDVIGGNPDLITINYSTELVFVSRACGYKTIFNNVTISIEDDGDNWILSRESINDNQSVEDETATHFNLFH</sequence>
<keyword evidence="2" id="KW-1185">Reference proteome</keyword>
<evidence type="ECO:0000313" key="2">
    <source>
        <dbReference type="Proteomes" id="UP001501496"/>
    </source>
</evidence>
<dbReference type="EMBL" id="BAABCA010000001">
    <property type="protein sequence ID" value="GAA4231171.1"/>
    <property type="molecule type" value="Genomic_DNA"/>
</dbReference>
<evidence type="ECO:0000313" key="1">
    <source>
        <dbReference type="EMBL" id="GAA4231171.1"/>
    </source>
</evidence>
<dbReference type="Proteomes" id="UP001501496">
    <property type="component" value="Unassembled WGS sequence"/>
</dbReference>
<accession>A0ABP8BZQ4</accession>
<gene>
    <name evidence="1" type="ORF">GCM10022291_03040</name>
</gene>
<reference evidence="2" key="1">
    <citation type="journal article" date="2019" name="Int. J. Syst. Evol. Microbiol.">
        <title>The Global Catalogue of Microorganisms (GCM) 10K type strain sequencing project: providing services to taxonomists for standard genome sequencing and annotation.</title>
        <authorList>
            <consortium name="The Broad Institute Genomics Platform"/>
            <consortium name="The Broad Institute Genome Sequencing Center for Infectious Disease"/>
            <person name="Wu L."/>
            <person name="Ma J."/>
        </authorList>
    </citation>
    <scope>NUCLEOTIDE SEQUENCE [LARGE SCALE GENOMIC DNA]</scope>
    <source>
        <strain evidence="2">JCM 17630</strain>
    </source>
</reference>
<protein>
    <submittedName>
        <fullName evidence="1">DUF6452 family protein</fullName>
    </submittedName>
</protein>
<name>A0ABP8BZQ4_9FLAO</name>
<organism evidence="1 2">
    <name type="scientific">Postechiella marina</name>
    <dbReference type="NCBI Taxonomy" id="943941"/>
    <lineage>
        <taxon>Bacteria</taxon>
        <taxon>Pseudomonadati</taxon>
        <taxon>Bacteroidota</taxon>
        <taxon>Flavobacteriia</taxon>
        <taxon>Flavobacteriales</taxon>
        <taxon>Flavobacteriaceae</taxon>
        <taxon>Postechiella</taxon>
    </lineage>
</organism>
<dbReference type="Pfam" id="PF20050">
    <property type="entry name" value="DUF6452"/>
    <property type="match status" value="1"/>
</dbReference>